<keyword evidence="4" id="KW-1185">Reference proteome</keyword>
<dbReference type="AlphaFoldDB" id="A0A8C7IFH4"/>
<evidence type="ECO:0000313" key="4">
    <source>
        <dbReference type="Proteomes" id="UP000694557"/>
    </source>
</evidence>
<dbReference type="Ensembl" id="ENSOKIT00005077668.1">
    <property type="protein sequence ID" value="ENSOKIP00005072894.1"/>
    <property type="gene ID" value="ENSOKIG00005031471.1"/>
</dbReference>
<feature type="region of interest" description="Disordered" evidence="1">
    <location>
        <begin position="211"/>
        <end position="233"/>
    </location>
</feature>
<dbReference type="GeneTree" id="ENSGT00500000044926"/>
<dbReference type="GO" id="GO:0005737">
    <property type="term" value="C:cytoplasm"/>
    <property type="evidence" value="ECO:0007669"/>
    <property type="project" value="TreeGrafter"/>
</dbReference>
<dbReference type="PANTHER" id="PTHR21367:SF1">
    <property type="entry name" value="ARGINYL-TRNA--PROTEIN TRANSFERASE 1"/>
    <property type="match status" value="1"/>
</dbReference>
<dbReference type="InterPro" id="IPR007472">
    <property type="entry name" value="N-end_Aminoacyl_Trfase_C"/>
</dbReference>
<feature type="domain" description="N-end rule aminoacyl transferase C-terminal" evidence="2">
    <location>
        <begin position="59"/>
        <end position="151"/>
    </location>
</feature>
<protein>
    <recommendedName>
        <fullName evidence="2">N-end rule aminoacyl transferase C-terminal domain-containing protein</fullName>
    </recommendedName>
</protein>
<organism evidence="3 4">
    <name type="scientific">Oncorhynchus kisutch</name>
    <name type="common">Coho salmon</name>
    <name type="synonym">Salmo kisutch</name>
    <dbReference type="NCBI Taxonomy" id="8019"/>
    <lineage>
        <taxon>Eukaryota</taxon>
        <taxon>Metazoa</taxon>
        <taxon>Chordata</taxon>
        <taxon>Craniata</taxon>
        <taxon>Vertebrata</taxon>
        <taxon>Euteleostomi</taxon>
        <taxon>Actinopterygii</taxon>
        <taxon>Neopterygii</taxon>
        <taxon>Teleostei</taxon>
        <taxon>Protacanthopterygii</taxon>
        <taxon>Salmoniformes</taxon>
        <taxon>Salmonidae</taxon>
        <taxon>Salmoninae</taxon>
        <taxon>Oncorhynchus</taxon>
    </lineage>
</organism>
<proteinExistence type="predicted"/>
<dbReference type="Proteomes" id="UP000694557">
    <property type="component" value="Unassembled WGS sequence"/>
</dbReference>
<evidence type="ECO:0000259" key="2">
    <source>
        <dbReference type="Pfam" id="PF04377"/>
    </source>
</evidence>
<dbReference type="PANTHER" id="PTHR21367">
    <property type="entry name" value="ARGININE-TRNA-PROTEIN TRANSFERASE 1"/>
    <property type="match status" value="1"/>
</dbReference>
<dbReference type="InterPro" id="IPR030700">
    <property type="entry name" value="N-end_Aminoacyl_Trfase"/>
</dbReference>
<dbReference type="GO" id="GO:0004057">
    <property type="term" value="F:arginyl-tRNA--protein transferase activity"/>
    <property type="evidence" value="ECO:0007669"/>
    <property type="project" value="InterPro"/>
</dbReference>
<name>A0A8C7IFH4_ONCKI</name>
<sequence>RIITVSISLLFTSYFYLIYNFHPSLSPPFLSLNLSPSIHPPLSPTHQAETPTDGPEVGHSSFHQQYWLDGRIVAVGVVDILPTCVSSVYLYYHPDFASLSLGSYSALKEVTFTGHLQKVSPKLCYYYLSFYIHSCPKMRYKGQYQPSDLLCPETYVFVPIESCIPSLEKTHYTRFNQEPDAGNEHILKDLGHALVLVRTVLPYATYAQKRKGSNDDRGACYSGRNPPGAPPAL</sequence>
<evidence type="ECO:0000256" key="1">
    <source>
        <dbReference type="SAM" id="MobiDB-lite"/>
    </source>
</evidence>
<dbReference type="Pfam" id="PF04377">
    <property type="entry name" value="ATE_C"/>
    <property type="match status" value="1"/>
</dbReference>
<evidence type="ECO:0000313" key="3">
    <source>
        <dbReference type="Ensembl" id="ENSOKIP00005072894.1"/>
    </source>
</evidence>
<accession>A0A8C7IFH4</accession>
<reference evidence="3" key="1">
    <citation type="submission" date="2025-08" db="UniProtKB">
        <authorList>
            <consortium name="Ensembl"/>
        </authorList>
    </citation>
    <scope>IDENTIFICATION</scope>
</reference>
<reference evidence="3" key="2">
    <citation type="submission" date="2025-09" db="UniProtKB">
        <authorList>
            <consortium name="Ensembl"/>
        </authorList>
    </citation>
    <scope>IDENTIFICATION</scope>
</reference>